<proteinExistence type="inferred from homology"/>
<comment type="caution">
    <text evidence="4">The sequence shown here is derived from an EMBL/GenBank/DDBJ whole genome shotgun (WGS) entry which is preliminary data.</text>
</comment>
<dbReference type="InterPro" id="IPR034164">
    <property type="entry name" value="Pepsin-like_dom"/>
</dbReference>
<dbReference type="PANTHER" id="PTHR47966">
    <property type="entry name" value="BETA-SITE APP-CLEAVING ENZYME, ISOFORM A-RELATED"/>
    <property type="match status" value="1"/>
</dbReference>
<dbReference type="PROSITE" id="PS51767">
    <property type="entry name" value="PEPTIDASE_A1"/>
    <property type="match status" value="1"/>
</dbReference>
<evidence type="ECO:0000256" key="2">
    <source>
        <dbReference type="SAM" id="Phobius"/>
    </source>
</evidence>
<feature type="domain" description="Peptidase A1" evidence="3">
    <location>
        <begin position="29"/>
        <end position="381"/>
    </location>
</feature>
<keyword evidence="5" id="KW-1185">Reference proteome</keyword>
<dbReference type="OrthoDB" id="4074350at2759"/>
<evidence type="ECO:0000313" key="4">
    <source>
        <dbReference type="EMBL" id="KAF2024468.1"/>
    </source>
</evidence>
<dbReference type="InterPro" id="IPR001461">
    <property type="entry name" value="Aspartic_peptidase_A1"/>
</dbReference>
<dbReference type="InterPro" id="IPR021109">
    <property type="entry name" value="Peptidase_aspartic_dom_sf"/>
</dbReference>
<protein>
    <submittedName>
        <fullName evidence="4">Acid protease</fullName>
    </submittedName>
</protein>
<dbReference type="AlphaFoldDB" id="A0A9P4LGL6"/>
<dbReference type="Gene3D" id="2.40.70.10">
    <property type="entry name" value="Acid Proteases"/>
    <property type="match status" value="2"/>
</dbReference>
<keyword evidence="4" id="KW-0378">Hydrolase</keyword>
<dbReference type="GO" id="GO:0004190">
    <property type="term" value="F:aspartic-type endopeptidase activity"/>
    <property type="evidence" value="ECO:0007669"/>
    <property type="project" value="InterPro"/>
</dbReference>
<gene>
    <name evidence="4" type="ORF">EK21DRAFT_78609</name>
</gene>
<evidence type="ECO:0000259" key="3">
    <source>
        <dbReference type="PROSITE" id="PS51767"/>
    </source>
</evidence>
<name>A0A9P4LGL6_9PLEO</name>
<keyword evidence="2" id="KW-1133">Transmembrane helix</keyword>
<dbReference type="PANTHER" id="PTHR47966:SF51">
    <property type="entry name" value="BETA-SITE APP-CLEAVING ENZYME, ISOFORM A-RELATED"/>
    <property type="match status" value="1"/>
</dbReference>
<dbReference type="SUPFAM" id="SSF50630">
    <property type="entry name" value="Acid proteases"/>
    <property type="match status" value="1"/>
</dbReference>
<reference evidence="4" key="1">
    <citation type="journal article" date="2020" name="Stud. Mycol.">
        <title>101 Dothideomycetes genomes: a test case for predicting lifestyles and emergence of pathogens.</title>
        <authorList>
            <person name="Haridas S."/>
            <person name="Albert R."/>
            <person name="Binder M."/>
            <person name="Bloem J."/>
            <person name="Labutti K."/>
            <person name="Salamov A."/>
            <person name="Andreopoulos B."/>
            <person name="Baker S."/>
            <person name="Barry K."/>
            <person name="Bills G."/>
            <person name="Bluhm B."/>
            <person name="Cannon C."/>
            <person name="Castanera R."/>
            <person name="Culley D."/>
            <person name="Daum C."/>
            <person name="Ezra D."/>
            <person name="Gonzalez J."/>
            <person name="Henrissat B."/>
            <person name="Kuo A."/>
            <person name="Liang C."/>
            <person name="Lipzen A."/>
            <person name="Lutzoni F."/>
            <person name="Magnuson J."/>
            <person name="Mondo S."/>
            <person name="Nolan M."/>
            <person name="Ohm R."/>
            <person name="Pangilinan J."/>
            <person name="Park H.-J."/>
            <person name="Ramirez L."/>
            <person name="Alfaro M."/>
            <person name="Sun H."/>
            <person name="Tritt A."/>
            <person name="Yoshinaga Y."/>
            <person name="Zwiers L.-H."/>
            <person name="Turgeon B."/>
            <person name="Goodwin S."/>
            <person name="Spatafora J."/>
            <person name="Crous P."/>
            <person name="Grigoriev I."/>
        </authorList>
    </citation>
    <scope>NUCLEOTIDE SEQUENCE</scope>
    <source>
        <strain evidence="4">CBS 110217</strain>
    </source>
</reference>
<comment type="similarity">
    <text evidence="1">Belongs to the peptidase A1 family.</text>
</comment>
<keyword evidence="4" id="KW-0645">Protease</keyword>
<accession>A0A9P4LGL6</accession>
<dbReference type="Pfam" id="PF00026">
    <property type="entry name" value="Asp"/>
    <property type="match status" value="1"/>
</dbReference>
<dbReference type="Proteomes" id="UP000799777">
    <property type="component" value="Unassembled WGS sequence"/>
</dbReference>
<keyword evidence="2" id="KW-0812">Transmembrane</keyword>
<organism evidence="4 5">
    <name type="scientific">Setomelanomma holmii</name>
    <dbReference type="NCBI Taxonomy" id="210430"/>
    <lineage>
        <taxon>Eukaryota</taxon>
        <taxon>Fungi</taxon>
        <taxon>Dikarya</taxon>
        <taxon>Ascomycota</taxon>
        <taxon>Pezizomycotina</taxon>
        <taxon>Dothideomycetes</taxon>
        <taxon>Pleosporomycetidae</taxon>
        <taxon>Pleosporales</taxon>
        <taxon>Pleosporineae</taxon>
        <taxon>Phaeosphaeriaceae</taxon>
        <taxon>Setomelanomma</taxon>
    </lineage>
</organism>
<dbReference type="GO" id="GO:0006508">
    <property type="term" value="P:proteolysis"/>
    <property type="evidence" value="ECO:0007669"/>
    <property type="project" value="UniProtKB-KW"/>
</dbReference>
<dbReference type="InterPro" id="IPR033121">
    <property type="entry name" value="PEPTIDASE_A1"/>
</dbReference>
<feature type="transmembrane region" description="Helical" evidence="2">
    <location>
        <begin position="422"/>
        <end position="443"/>
    </location>
</feature>
<keyword evidence="2" id="KW-0472">Membrane</keyword>
<dbReference type="GO" id="GO:0000324">
    <property type="term" value="C:fungal-type vacuole"/>
    <property type="evidence" value="ECO:0007669"/>
    <property type="project" value="TreeGrafter"/>
</dbReference>
<dbReference type="CDD" id="cd05471">
    <property type="entry name" value="pepsin_like"/>
    <property type="match status" value="1"/>
</dbReference>
<evidence type="ECO:0000313" key="5">
    <source>
        <dbReference type="Proteomes" id="UP000799777"/>
    </source>
</evidence>
<evidence type="ECO:0000256" key="1">
    <source>
        <dbReference type="ARBA" id="ARBA00007447"/>
    </source>
</evidence>
<dbReference type="EMBL" id="ML978294">
    <property type="protein sequence ID" value="KAF2024468.1"/>
    <property type="molecule type" value="Genomic_DNA"/>
</dbReference>
<sequence length="565" mass="62309">MSNSSTSRTPTPFSFAASQYFEGPDGQWSSFVVRAGTPEQSFRVLPSTVASETCVPLAGACKDGSPANCPSLRGVEMYQGKANNGFQAQESSTWHEIGIYQVEARPELRYNASGLYGLDSLGLMIANSGGPTLQKQVIAGVVNPRFWVGRLGMDVKPSNFSEFENPQRSLIQTLKDENYIPSLSYSYTAGAYYKKPNAFGSLIYGGYDQSRFVPNDITFPFDANDSRKPSLNIQAIVTRDFSNTTVSLLPDGAAYSLIDFAEPQMWLPISACNAFATAFNLTYDNTTDLYLVDAATRARLLERNPTITFGLGTTANPAERVNVVLPYSAFDQQASYPIYPNATNYFPIRRADNDTMYTIGRVFFQEAYVRIDYDRGNFSVHQALFPATNDKVDIVPIASPEANNTTLQHDTKRPIALSKGRIAGISIGGAAVVALLICVWFWLVRRNSQASRGEATAAKEQKWDTELADQPKVETDGVAYFEKDSRLVAEMGSHARHELHSPDDGSAEVNGRRYTADLNTIFELYDDSDFGAPELYDLYEMADTEIGTRKLASDVPKNQPPPGWI</sequence>